<comment type="caution">
    <text evidence="2">The sequence shown here is derived from an EMBL/GenBank/DDBJ whole genome shotgun (WGS) entry which is preliminary data.</text>
</comment>
<evidence type="ECO:0000313" key="3">
    <source>
        <dbReference type="Proteomes" id="UP001500298"/>
    </source>
</evidence>
<proteinExistence type="predicted"/>
<reference evidence="3" key="1">
    <citation type="journal article" date="2019" name="Int. J. Syst. Evol. Microbiol.">
        <title>The Global Catalogue of Microorganisms (GCM) 10K type strain sequencing project: providing services to taxonomists for standard genome sequencing and annotation.</title>
        <authorList>
            <consortium name="The Broad Institute Genomics Platform"/>
            <consortium name="The Broad Institute Genome Sequencing Center for Infectious Disease"/>
            <person name="Wu L."/>
            <person name="Ma J."/>
        </authorList>
    </citation>
    <scope>NUCLEOTIDE SEQUENCE [LARGE SCALE GENOMIC DNA]</scope>
    <source>
        <strain evidence="3">JCM 18326</strain>
    </source>
</reference>
<evidence type="ECO:0000313" key="2">
    <source>
        <dbReference type="EMBL" id="GAA4827277.1"/>
    </source>
</evidence>
<dbReference type="EMBL" id="BAABJX010000018">
    <property type="protein sequence ID" value="GAA4827277.1"/>
    <property type="molecule type" value="Genomic_DNA"/>
</dbReference>
<dbReference type="Proteomes" id="UP001500298">
    <property type="component" value="Unassembled WGS sequence"/>
</dbReference>
<dbReference type="InterPro" id="IPR014719">
    <property type="entry name" value="Ribosomal_bL12_C/ClpS-like"/>
</dbReference>
<dbReference type="RefSeq" id="WP_345369747.1">
    <property type="nucleotide sequence ID" value="NZ_BAABJX010000018.1"/>
</dbReference>
<feature type="domain" description="Adaptor protein ClpS core" evidence="1">
    <location>
        <begin position="38"/>
        <end position="97"/>
    </location>
</feature>
<evidence type="ECO:0000259" key="1">
    <source>
        <dbReference type="Pfam" id="PF02617"/>
    </source>
</evidence>
<keyword evidence="3" id="KW-1185">Reference proteome</keyword>
<accession>A0ABP9D9F9</accession>
<organism evidence="2 3">
    <name type="scientific">Algivirga pacifica</name>
    <dbReference type="NCBI Taxonomy" id="1162670"/>
    <lineage>
        <taxon>Bacteria</taxon>
        <taxon>Pseudomonadati</taxon>
        <taxon>Bacteroidota</taxon>
        <taxon>Cytophagia</taxon>
        <taxon>Cytophagales</taxon>
        <taxon>Flammeovirgaceae</taxon>
        <taxon>Algivirga</taxon>
    </lineage>
</organism>
<dbReference type="SUPFAM" id="SSF54736">
    <property type="entry name" value="ClpS-like"/>
    <property type="match status" value="1"/>
</dbReference>
<sequence length="107" mass="12233">MIETICHYNLEVMLMHTQEDLEVLESEEVSVDEELNRELVVFNDDVNTFEHVISALIEVCEHSPHQAEQCTWIIHYNGKCAVKTGTFDELAPMRNAICNRGISAEVL</sequence>
<protein>
    <recommendedName>
        <fullName evidence="1">Adaptor protein ClpS core domain-containing protein</fullName>
    </recommendedName>
</protein>
<dbReference type="InterPro" id="IPR003769">
    <property type="entry name" value="ClpS_core"/>
</dbReference>
<dbReference type="Pfam" id="PF02617">
    <property type="entry name" value="ClpS"/>
    <property type="match status" value="1"/>
</dbReference>
<dbReference type="Gene3D" id="3.30.1390.10">
    <property type="match status" value="1"/>
</dbReference>
<gene>
    <name evidence="2" type="ORF">GCM10023331_10100</name>
</gene>
<name>A0ABP9D9F9_9BACT</name>